<dbReference type="Proteomes" id="UP000887565">
    <property type="component" value="Unplaced"/>
</dbReference>
<evidence type="ECO:0000313" key="1">
    <source>
        <dbReference type="Proteomes" id="UP000887565"/>
    </source>
</evidence>
<evidence type="ECO:0000313" key="2">
    <source>
        <dbReference type="WBParaSite" id="nRc.2.0.1.t01466-RA"/>
    </source>
</evidence>
<accession>A0A915HJG5</accession>
<dbReference type="WBParaSite" id="nRc.2.0.1.t01466-RA">
    <property type="protein sequence ID" value="nRc.2.0.1.t01466-RA"/>
    <property type="gene ID" value="nRc.2.0.1.g01466"/>
</dbReference>
<dbReference type="AlphaFoldDB" id="A0A915HJG5"/>
<reference evidence="2" key="1">
    <citation type="submission" date="2022-11" db="UniProtKB">
        <authorList>
            <consortium name="WormBaseParasite"/>
        </authorList>
    </citation>
    <scope>IDENTIFICATION</scope>
</reference>
<name>A0A915HJG5_ROMCU</name>
<keyword evidence="1" id="KW-1185">Reference proteome</keyword>
<proteinExistence type="predicted"/>
<sequence>MQRKHNLQSQGKRRQQ</sequence>
<organism evidence="1 2">
    <name type="scientific">Romanomermis culicivorax</name>
    <name type="common">Nematode worm</name>
    <dbReference type="NCBI Taxonomy" id="13658"/>
    <lineage>
        <taxon>Eukaryota</taxon>
        <taxon>Metazoa</taxon>
        <taxon>Ecdysozoa</taxon>
        <taxon>Nematoda</taxon>
        <taxon>Enoplea</taxon>
        <taxon>Dorylaimia</taxon>
        <taxon>Mermithida</taxon>
        <taxon>Mermithoidea</taxon>
        <taxon>Mermithidae</taxon>
        <taxon>Romanomermis</taxon>
    </lineage>
</organism>
<protein>
    <submittedName>
        <fullName evidence="2">Uncharacterized protein</fullName>
    </submittedName>
</protein>